<accession>A0A7K3WZ22</accession>
<dbReference type="AlphaFoldDB" id="A0A7K3WZ22"/>
<evidence type="ECO:0000313" key="1">
    <source>
        <dbReference type="EMBL" id="NEN25935.1"/>
    </source>
</evidence>
<organism evidence="1 2">
    <name type="scientific">Cryomorpha ignava</name>
    <dbReference type="NCBI Taxonomy" id="101383"/>
    <lineage>
        <taxon>Bacteria</taxon>
        <taxon>Pseudomonadati</taxon>
        <taxon>Bacteroidota</taxon>
        <taxon>Flavobacteriia</taxon>
        <taxon>Flavobacteriales</taxon>
        <taxon>Cryomorphaceae</taxon>
        <taxon>Cryomorpha</taxon>
    </lineage>
</organism>
<gene>
    <name evidence="1" type="ORF">G3O08_20805</name>
</gene>
<dbReference type="Proteomes" id="UP000486602">
    <property type="component" value="Unassembled WGS sequence"/>
</dbReference>
<name>A0A7K3WZ22_9FLAO</name>
<protein>
    <submittedName>
        <fullName evidence="1">Uncharacterized protein</fullName>
    </submittedName>
</protein>
<proteinExistence type="predicted"/>
<comment type="caution">
    <text evidence="1">The sequence shown here is derived from an EMBL/GenBank/DDBJ whole genome shotgun (WGS) entry which is preliminary data.</text>
</comment>
<dbReference type="EMBL" id="JAAGVY010000145">
    <property type="protein sequence ID" value="NEN25935.1"/>
    <property type="molecule type" value="Genomic_DNA"/>
</dbReference>
<sequence length="137" mass="16250">MAKQEKSFLPLVLFDNGYFHMNFSYDQNPTSDNSSYLHQLQSDSIFFQENKKYGIWGWGVWWTEGDSIFMEHYVNRAGNYDLNYYEGLINSDTTFNLKYQLGTRAKTDTLEFTFFMTESMPDSQNYIQLNLNKFGEK</sequence>
<evidence type="ECO:0000313" key="2">
    <source>
        <dbReference type="Proteomes" id="UP000486602"/>
    </source>
</evidence>
<keyword evidence="2" id="KW-1185">Reference proteome</keyword>
<reference evidence="1 2" key="1">
    <citation type="submission" date="2020-02" db="EMBL/GenBank/DDBJ databases">
        <title>Out from the shadows clarifying the taxonomy of the family Cryomorphaceae and related taxa by utilizing the GTDB taxonomic framework.</title>
        <authorList>
            <person name="Bowman J.P."/>
        </authorList>
    </citation>
    <scope>NUCLEOTIDE SEQUENCE [LARGE SCALE GENOMIC DNA]</scope>
    <source>
        <strain evidence="1 2">QSSC 1-22</strain>
    </source>
</reference>